<dbReference type="InterPro" id="IPR027417">
    <property type="entry name" value="P-loop_NTPase"/>
</dbReference>
<accession>A0A235B255</accession>
<dbReference type="PANTHER" id="PTHR10344:SF4">
    <property type="entry name" value="UMP-CMP KINASE 2, MITOCHONDRIAL"/>
    <property type="match status" value="1"/>
</dbReference>
<keyword evidence="7 11" id="KW-0418">Kinase</keyword>
<dbReference type="GO" id="GO:0006227">
    <property type="term" value="P:dUDP biosynthetic process"/>
    <property type="evidence" value="ECO:0007669"/>
    <property type="project" value="TreeGrafter"/>
</dbReference>
<dbReference type="OrthoDB" id="9774907at2"/>
<evidence type="ECO:0000256" key="6">
    <source>
        <dbReference type="ARBA" id="ARBA00022741"/>
    </source>
</evidence>
<protein>
    <recommendedName>
        <fullName evidence="3 11">Thymidylate kinase</fullName>
        <ecNumber evidence="2 11">2.7.4.9</ecNumber>
    </recommendedName>
    <alternativeName>
        <fullName evidence="11">dTMP kinase</fullName>
    </alternativeName>
</protein>
<dbReference type="FunFam" id="3.40.50.300:FF:000225">
    <property type="entry name" value="Thymidylate kinase"/>
    <property type="match status" value="1"/>
</dbReference>
<evidence type="ECO:0000256" key="11">
    <source>
        <dbReference type="HAMAP-Rule" id="MF_00165"/>
    </source>
</evidence>
<keyword evidence="4 11" id="KW-0808">Transferase</keyword>
<keyword evidence="5 11" id="KW-0545">Nucleotide biosynthesis</keyword>
<dbReference type="GO" id="GO:0006233">
    <property type="term" value="P:dTDP biosynthetic process"/>
    <property type="evidence" value="ECO:0007669"/>
    <property type="project" value="InterPro"/>
</dbReference>
<dbReference type="EC" id="2.7.4.9" evidence="2 11"/>
<reference evidence="13 14" key="1">
    <citation type="submission" date="2017-07" db="EMBL/GenBank/DDBJ databases">
        <title>The genome sequence of Paludifilum halophilum highlights mechanisms for microbial adaptation to high salt environemnts.</title>
        <authorList>
            <person name="Belbahri L."/>
        </authorList>
    </citation>
    <scope>NUCLEOTIDE SEQUENCE [LARGE SCALE GENOMIC DNA]</scope>
    <source>
        <strain evidence="13 14">DSM 102817</strain>
    </source>
</reference>
<feature type="domain" description="Thymidylate kinase-like" evidence="12">
    <location>
        <begin position="8"/>
        <end position="195"/>
    </location>
</feature>
<dbReference type="CDD" id="cd01672">
    <property type="entry name" value="TMPK"/>
    <property type="match status" value="1"/>
</dbReference>
<dbReference type="AlphaFoldDB" id="A0A235B255"/>
<dbReference type="Gene3D" id="3.40.50.300">
    <property type="entry name" value="P-loop containing nucleotide triphosphate hydrolases"/>
    <property type="match status" value="1"/>
</dbReference>
<evidence type="ECO:0000256" key="3">
    <source>
        <dbReference type="ARBA" id="ARBA00017144"/>
    </source>
</evidence>
<name>A0A235B255_9BACL</name>
<dbReference type="GO" id="GO:0005524">
    <property type="term" value="F:ATP binding"/>
    <property type="evidence" value="ECO:0007669"/>
    <property type="project" value="UniProtKB-UniRule"/>
</dbReference>
<evidence type="ECO:0000256" key="5">
    <source>
        <dbReference type="ARBA" id="ARBA00022727"/>
    </source>
</evidence>
<evidence type="ECO:0000256" key="1">
    <source>
        <dbReference type="ARBA" id="ARBA00009776"/>
    </source>
</evidence>
<comment type="caution">
    <text evidence="13">The sequence shown here is derived from an EMBL/GenBank/DDBJ whole genome shotgun (WGS) entry which is preliminary data.</text>
</comment>
<dbReference type="InterPro" id="IPR039430">
    <property type="entry name" value="Thymidylate_kin-like_dom"/>
</dbReference>
<dbReference type="Proteomes" id="UP000215459">
    <property type="component" value="Unassembled WGS sequence"/>
</dbReference>
<dbReference type="HAMAP" id="MF_00165">
    <property type="entry name" value="Thymidylate_kinase"/>
    <property type="match status" value="1"/>
</dbReference>
<evidence type="ECO:0000256" key="9">
    <source>
        <dbReference type="ARBA" id="ARBA00048743"/>
    </source>
</evidence>
<dbReference type="PROSITE" id="PS01331">
    <property type="entry name" value="THYMIDYLATE_KINASE"/>
    <property type="match status" value="1"/>
</dbReference>
<dbReference type="NCBIfam" id="TIGR00041">
    <property type="entry name" value="DTMP_kinase"/>
    <property type="match status" value="1"/>
</dbReference>
<dbReference type="InterPro" id="IPR018094">
    <property type="entry name" value="Thymidylate_kinase"/>
</dbReference>
<evidence type="ECO:0000256" key="7">
    <source>
        <dbReference type="ARBA" id="ARBA00022777"/>
    </source>
</evidence>
<comment type="similarity">
    <text evidence="1 11">Belongs to the thymidylate kinase family.</text>
</comment>
<proteinExistence type="inferred from homology"/>
<keyword evidence="6 11" id="KW-0547">Nucleotide-binding</keyword>
<dbReference type="RefSeq" id="WP_094265791.1">
    <property type="nucleotide sequence ID" value="NZ_NOWF01000013.1"/>
</dbReference>
<dbReference type="PANTHER" id="PTHR10344">
    <property type="entry name" value="THYMIDYLATE KINASE"/>
    <property type="match status" value="1"/>
</dbReference>
<feature type="binding site" evidence="11">
    <location>
        <begin position="10"/>
        <end position="17"/>
    </location>
    <ligand>
        <name>ATP</name>
        <dbReference type="ChEBI" id="CHEBI:30616"/>
    </ligand>
</feature>
<comment type="catalytic activity">
    <reaction evidence="9 11">
        <text>dTMP + ATP = dTDP + ADP</text>
        <dbReference type="Rhea" id="RHEA:13517"/>
        <dbReference type="ChEBI" id="CHEBI:30616"/>
        <dbReference type="ChEBI" id="CHEBI:58369"/>
        <dbReference type="ChEBI" id="CHEBI:63528"/>
        <dbReference type="ChEBI" id="CHEBI:456216"/>
        <dbReference type="EC" id="2.7.4.9"/>
    </reaction>
</comment>
<gene>
    <name evidence="11" type="primary">tmk</name>
    <name evidence="13" type="ORF">CHM34_16930</name>
</gene>
<evidence type="ECO:0000256" key="2">
    <source>
        <dbReference type="ARBA" id="ARBA00012980"/>
    </source>
</evidence>
<comment type="function">
    <text evidence="10 11">Phosphorylation of dTMP to form dTDP in both de novo and salvage pathways of dTTP synthesis.</text>
</comment>
<dbReference type="GO" id="GO:0005829">
    <property type="term" value="C:cytosol"/>
    <property type="evidence" value="ECO:0007669"/>
    <property type="project" value="TreeGrafter"/>
</dbReference>
<evidence type="ECO:0000256" key="8">
    <source>
        <dbReference type="ARBA" id="ARBA00022840"/>
    </source>
</evidence>
<dbReference type="GO" id="GO:0004798">
    <property type="term" value="F:dTMP kinase activity"/>
    <property type="evidence" value="ECO:0007669"/>
    <property type="project" value="UniProtKB-UniRule"/>
</dbReference>
<dbReference type="Pfam" id="PF02223">
    <property type="entry name" value="Thymidylate_kin"/>
    <property type="match status" value="1"/>
</dbReference>
<keyword evidence="14" id="KW-1185">Reference proteome</keyword>
<sequence length="208" mass="23412">MKGCFITLEGSEGGGKSTQAALISQYMDDKGIPYLTTREPGGTAIGDRVRRILLDPSLSEMALRTEILLYAASRAQLVEQVIRPALNDGKVVICDRYVDSSIVYQAYGPGGDLQEVIDINQTATGGLKPDRTYILDLPVEEGNLRLKSRGYDTDRMEQKGRDFHRRVRRGFLEQARLDPERCMIVDATRSAEEVFEILRSDLEKWIRL</sequence>
<dbReference type="GO" id="GO:0006235">
    <property type="term" value="P:dTTP biosynthetic process"/>
    <property type="evidence" value="ECO:0007669"/>
    <property type="project" value="UniProtKB-UniRule"/>
</dbReference>
<evidence type="ECO:0000313" key="14">
    <source>
        <dbReference type="Proteomes" id="UP000215459"/>
    </source>
</evidence>
<evidence type="ECO:0000256" key="10">
    <source>
        <dbReference type="ARBA" id="ARBA00057735"/>
    </source>
</evidence>
<dbReference type="InterPro" id="IPR018095">
    <property type="entry name" value="Thymidylate_kin_CS"/>
</dbReference>
<organism evidence="13 14">
    <name type="scientific">Paludifilum halophilum</name>
    <dbReference type="NCBI Taxonomy" id="1642702"/>
    <lineage>
        <taxon>Bacteria</taxon>
        <taxon>Bacillati</taxon>
        <taxon>Bacillota</taxon>
        <taxon>Bacilli</taxon>
        <taxon>Bacillales</taxon>
        <taxon>Thermoactinomycetaceae</taxon>
        <taxon>Paludifilum</taxon>
    </lineage>
</organism>
<dbReference type="EMBL" id="NOWF01000013">
    <property type="protein sequence ID" value="OYD06390.1"/>
    <property type="molecule type" value="Genomic_DNA"/>
</dbReference>
<dbReference type="SUPFAM" id="SSF52540">
    <property type="entry name" value="P-loop containing nucleoside triphosphate hydrolases"/>
    <property type="match status" value="1"/>
</dbReference>
<evidence type="ECO:0000313" key="13">
    <source>
        <dbReference type="EMBL" id="OYD06390.1"/>
    </source>
</evidence>
<keyword evidence="8 11" id="KW-0067">ATP-binding</keyword>
<evidence type="ECO:0000256" key="4">
    <source>
        <dbReference type="ARBA" id="ARBA00022679"/>
    </source>
</evidence>
<evidence type="ECO:0000259" key="12">
    <source>
        <dbReference type="Pfam" id="PF02223"/>
    </source>
</evidence>